<protein>
    <submittedName>
        <fullName evidence="1">Uncharacterized protein</fullName>
    </submittedName>
</protein>
<evidence type="ECO:0000313" key="1">
    <source>
        <dbReference type="EMBL" id="KAJ9129812.1"/>
    </source>
</evidence>
<sequence length="117" mass="13906">MKRIDRIKKTYGVEFYFCTKYYKFYEYISSPYFRPTAREINENYPPSVKSTPSSFQERRACGAVEACHWRILSRLQIMSQPESSVGANHYAPQCTWDMPRPTMDSQSELRRFNIIPK</sequence>
<organism evidence="1 2">
    <name type="scientific">Pleurostoma richardsiae</name>
    <dbReference type="NCBI Taxonomy" id="41990"/>
    <lineage>
        <taxon>Eukaryota</taxon>
        <taxon>Fungi</taxon>
        <taxon>Dikarya</taxon>
        <taxon>Ascomycota</taxon>
        <taxon>Pezizomycotina</taxon>
        <taxon>Sordariomycetes</taxon>
        <taxon>Sordariomycetidae</taxon>
        <taxon>Calosphaeriales</taxon>
        <taxon>Pleurostomataceae</taxon>
        <taxon>Pleurostoma</taxon>
    </lineage>
</organism>
<reference evidence="1" key="1">
    <citation type="submission" date="2022-07" db="EMBL/GenBank/DDBJ databases">
        <title>Fungi with potential for degradation of polypropylene.</title>
        <authorList>
            <person name="Gostincar C."/>
        </authorList>
    </citation>
    <scope>NUCLEOTIDE SEQUENCE</scope>
    <source>
        <strain evidence="1">EXF-13308</strain>
    </source>
</reference>
<dbReference type="AlphaFoldDB" id="A0AA38R1N9"/>
<comment type="caution">
    <text evidence="1">The sequence shown here is derived from an EMBL/GenBank/DDBJ whole genome shotgun (WGS) entry which is preliminary data.</text>
</comment>
<gene>
    <name evidence="1" type="ORF">NKR23_g12453</name>
</gene>
<dbReference type="EMBL" id="JANBVO010000132">
    <property type="protein sequence ID" value="KAJ9129812.1"/>
    <property type="molecule type" value="Genomic_DNA"/>
</dbReference>
<accession>A0AA38R1N9</accession>
<evidence type="ECO:0000313" key="2">
    <source>
        <dbReference type="Proteomes" id="UP001174694"/>
    </source>
</evidence>
<dbReference type="Proteomes" id="UP001174694">
    <property type="component" value="Unassembled WGS sequence"/>
</dbReference>
<name>A0AA38R1N9_9PEZI</name>
<keyword evidence="2" id="KW-1185">Reference proteome</keyword>
<proteinExistence type="predicted"/>
<feature type="non-terminal residue" evidence="1">
    <location>
        <position position="1"/>
    </location>
</feature>